<dbReference type="Gene3D" id="3.40.50.11970">
    <property type="match status" value="1"/>
</dbReference>
<dbReference type="EMBL" id="JADEYP010000013">
    <property type="protein sequence ID" value="MCA5005183.1"/>
    <property type="molecule type" value="Genomic_DNA"/>
</dbReference>
<gene>
    <name evidence="1" type="ORF">IPZ78_08460</name>
</gene>
<keyword evidence="2" id="KW-1185">Reference proteome</keyword>
<evidence type="ECO:0000313" key="1">
    <source>
        <dbReference type="EMBL" id="MCA5005183.1"/>
    </source>
</evidence>
<sequence length="377" mass="42962">MKHILNSLLPLLIISFLFSCKDSNPEPEEKKTFRTVLLYLAANNNLSNEAYDNLDQIENNIAEVDGNMIVYARLPNSKPALYQIQNIKGKKEKRKIKEFEHQNSSDPTVLRQIINEVITSYESESYGLILWSHATGWVPANIGPIKLKSFGNDNGNEMDIKNLNSAIPSNVFDFIMFDACSMASVEVLYEIKDKTEHFIVSPGEVISNGMPYEKMVNDLFEKGTQAYINIANKYYNHYNSLSGNFQSATISVVDASKLQNIANLTKATMQSQHPLFNDFKRNEIQRMDFDRFSNPLIAFDFLDFMETNYNTPTINTLKDAINEAVIYKANTAKFNGHIINKHSGLTCYIPISDNENLVHDYYRTLKWHSASGFNTIL</sequence>
<accession>A0ABS7Z4Q7</accession>
<name>A0ABS7Z4Q7_9SPHI</name>
<proteinExistence type="predicted"/>
<organism evidence="1 2">
    <name type="scientific">Sphingobacterium bovistauri</name>
    <dbReference type="NCBI Taxonomy" id="2781959"/>
    <lineage>
        <taxon>Bacteria</taxon>
        <taxon>Pseudomonadati</taxon>
        <taxon>Bacteroidota</taxon>
        <taxon>Sphingobacteriia</taxon>
        <taxon>Sphingobacteriales</taxon>
        <taxon>Sphingobacteriaceae</taxon>
        <taxon>Sphingobacterium</taxon>
    </lineage>
</organism>
<dbReference type="PANTHER" id="PTHR37835">
    <property type="entry name" value="ALPHA-CLOSTRIPAIN"/>
    <property type="match status" value="1"/>
</dbReference>
<reference evidence="1" key="1">
    <citation type="submission" date="2020-10" db="EMBL/GenBank/DDBJ databases">
        <authorList>
            <person name="Lu T."/>
            <person name="Wang Q."/>
            <person name="Han X."/>
        </authorList>
    </citation>
    <scope>NUCLEOTIDE SEQUENCE</scope>
    <source>
        <strain evidence="1">WQ 366</strain>
    </source>
</reference>
<dbReference type="PROSITE" id="PS51257">
    <property type="entry name" value="PROKAR_LIPOPROTEIN"/>
    <property type="match status" value="1"/>
</dbReference>
<dbReference type="Proteomes" id="UP001165302">
    <property type="component" value="Unassembled WGS sequence"/>
</dbReference>
<dbReference type="PANTHER" id="PTHR37835:SF1">
    <property type="entry name" value="ALPHA-CLOSTRIPAIN"/>
    <property type="match status" value="1"/>
</dbReference>
<evidence type="ECO:0000313" key="2">
    <source>
        <dbReference type="Proteomes" id="UP001165302"/>
    </source>
</evidence>
<dbReference type="RefSeq" id="WP_225552671.1">
    <property type="nucleotide sequence ID" value="NZ_JADEYP010000013.1"/>
</dbReference>
<comment type="caution">
    <text evidence="1">The sequence shown here is derived from an EMBL/GenBank/DDBJ whole genome shotgun (WGS) entry which is preliminary data.</text>
</comment>
<dbReference type="Pfam" id="PF03415">
    <property type="entry name" value="Peptidase_C11"/>
    <property type="match status" value="1"/>
</dbReference>
<dbReference type="InterPro" id="IPR005077">
    <property type="entry name" value="Peptidase_C11"/>
</dbReference>
<protein>
    <submittedName>
        <fullName evidence="1">Clostripain</fullName>
    </submittedName>
</protein>